<name>A0A139I4Z9_9PEZI</name>
<evidence type="ECO:0008006" key="4">
    <source>
        <dbReference type="Google" id="ProtNLM"/>
    </source>
</evidence>
<dbReference type="Proteomes" id="UP000073492">
    <property type="component" value="Unassembled WGS sequence"/>
</dbReference>
<dbReference type="EMBL" id="LFZO01000318">
    <property type="protein sequence ID" value="KXT09632.1"/>
    <property type="molecule type" value="Genomic_DNA"/>
</dbReference>
<dbReference type="InterPro" id="IPR011008">
    <property type="entry name" value="Dimeric_a/b-barrel"/>
</dbReference>
<feature type="region of interest" description="Disordered" evidence="1">
    <location>
        <begin position="97"/>
        <end position="119"/>
    </location>
</feature>
<feature type="compositionally biased region" description="Low complexity" evidence="1">
    <location>
        <begin position="108"/>
        <end position="117"/>
    </location>
</feature>
<organism evidence="2 3">
    <name type="scientific">Pseudocercospora musae</name>
    <dbReference type="NCBI Taxonomy" id="113226"/>
    <lineage>
        <taxon>Eukaryota</taxon>
        <taxon>Fungi</taxon>
        <taxon>Dikarya</taxon>
        <taxon>Ascomycota</taxon>
        <taxon>Pezizomycotina</taxon>
        <taxon>Dothideomycetes</taxon>
        <taxon>Dothideomycetidae</taxon>
        <taxon>Mycosphaerellales</taxon>
        <taxon>Mycosphaerellaceae</taxon>
        <taxon>Pseudocercospora</taxon>
    </lineage>
</organism>
<evidence type="ECO:0000313" key="2">
    <source>
        <dbReference type="EMBL" id="KXT09632.1"/>
    </source>
</evidence>
<gene>
    <name evidence="2" type="ORF">AC579_3137</name>
</gene>
<comment type="caution">
    <text evidence="2">The sequence shown here is derived from an EMBL/GenBank/DDBJ whole genome shotgun (WGS) entry which is preliminary data.</text>
</comment>
<dbReference type="Gene3D" id="3.30.70.100">
    <property type="match status" value="1"/>
</dbReference>
<keyword evidence="3" id="KW-1185">Reference proteome</keyword>
<protein>
    <recommendedName>
        <fullName evidence="4">ABM domain-containing protein</fullName>
    </recommendedName>
</protein>
<evidence type="ECO:0000256" key="1">
    <source>
        <dbReference type="SAM" id="MobiDB-lite"/>
    </source>
</evidence>
<evidence type="ECO:0000313" key="3">
    <source>
        <dbReference type="Proteomes" id="UP000073492"/>
    </source>
</evidence>
<sequence length="238" mass="26822">MYITVFEETIPASRNVIAGAYYTKLRPILQDHSGFISENGYTSPSDEKTHLTLAKFTSQESAQFWRTHPDHLRIQHKSRQGLLENFRLRSGPVVQPSEYYTADDDNPSASSSSSSSSCLTTSKRGRYLIVYEELISVREQPGLRSHIETALLVAASGIFDEAFDITPYANDQTVVWLISFATKKAAVKCRDSQALANVQKGAEDMTHLVRVEREYGRFDRVEAPRDADGLQRRENESP</sequence>
<dbReference type="SUPFAM" id="SSF54909">
    <property type="entry name" value="Dimeric alpha+beta barrel"/>
    <property type="match status" value="1"/>
</dbReference>
<dbReference type="OrthoDB" id="63721at2759"/>
<accession>A0A139I4Z9</accession>
<dbReference type="AlphaFoldDB" id="A0A139I4Z9"/>
<dbReference type="STRING" id="113226.A0A139I4Z9"/>
<proteinExistence type="predicted"/>
<reference evidence="2 3" key="1">
    <citation type="submission" date="2015-07" db="EMBL/GenBank/DDBJ databases">
        <title>Comparative genomics of the Sigatoka disease complex on banana suggests a link between parallel evolutionary changes in Pseudocercospora fijiensis and Pseudocercospora eumusae and increased virulence on the banana host.</title>
        <authorList>
            <person name="Chang T.-C."/>
            <person name="Salvucci A."/>
            <person name="Crous P.W."/>
            <person name="Stergiopoulos I."/>
        </authorList>
    </citation>
    <scope>NUCLEOTIDE SEQUENCE [LARGE SCALE GENOMIC DNA]</scope>
    <source>
        <strain evidence="2 3">CBS 116634</strain>
    </source>
</reference>